<dbReference type="HOGENOM" id="CLU_2352221_0_0_1"/>
<name>M2UAN2_COCH5</name>
<protein>
    <submittedName>
        <fullName evidence="1">Uncharacterized protein</fullName>
    </submittedName>
</protein>
<accession>M2UAN2</accession>
<feature type="non-terminal residue" evidence="1">
    <location>
        <position position="97"/>
    </location>
</feature>
<reference evidence="1 2" key="1">
    <citation type="journal article" date="2012" name="PLoS Pathog.">
        <title>Diverse lifestyles and strategies of plant pathogenesis encoded in the genomes of eighteen Dothideomycetes fungi.</title>
        <authorList>
            <person name="Ohm R.A."/>
            <person name="Feau N."/>
            <person name="Henrissat B."/>
            <person name="Schoch C.L."/>
            <person name="Horwitz B.A."/>
            <person name="Barry K.W."/>
            <person name="Condon B.J."/>
            <person name="Copeland A.C."/>
            <person name="Dhillon B."/>
            <person name="Glaser F."/>
            <person name="Hesse C.N."/>
            <person name="Kosti I."/>
            <person name="LaButti K."/>
            <person name="Lindquist E.A."/>
            <person name="Lucas S."/>
            <person name="Salamov A.A."/>
            <person name="Bradshaw R.E."/>
            <person name="Ciuffetti L."/>
            <person name="Hamelin R.C."/>
            <person name="Kema G.H.J."/>
            <person name="Lawrence C."/>
            <person name="Scott J.A."/>
            <person name="Spatafora J.W."/>
            <person name="Turgeon B.G."/>
            <person name="de Wit P.J.G.M."/>
            <person name="Zhong S."/>
            <person name="Goodwin S.B."/>
            <person name="Grigoriev I.V."/>
        </authorList>
    </citation>
    <scope>NUCLEOTIDE SEQUENCE [LARGE SCALE GENOMIC DNA]</scope>
    <source>
        <strain evidence="2">C5 / ATCC 48332 / race O</strain>
    </source>
</reference>
<gene>
    <name evidence="1" type="ORF">COCHEDRAFT_56715</name>
</gene>
<organism evidence="1 2">
    <name type="scientific">Cochliobolus heterostrophus (strain C5 / ATCC 48332 / race O)</name>
    <name type="common">Southern corn leaf blight fungus</name>
    <name type="synonym">Bipolaris maydis</name>
    <dbReference type="NCBI Taxonomy" id="701091"/>
    <lineage>
        <taxon>Eukaryota</taxon>
        <taxon>Fungi</taxon>
        <taxon>Dikarya</taxon>
        <taxon>Ascomycota</taxon>
        <taxon>Pezizomycotina</taxon>
        <taxon>Dothideomycetes</taxon>
        <taxon>Pleosporomycetidae</taxon>
        <taxon>Pleosporales</taxon>
        <taxon>Pleosporineae</taxon>
        <taxon>Pleosporaceae</taxon>
        <taxon>Bipolaris</taxon>
    </lineage>
</organism>
<evidence type="ECO:0000313" key="1">
    <source>
        <dbReference type="EMBL" id="EMD85012.1"/>
    </source>
</evidence>
<dbReference type="EMBL" id="KB445594">
    <property type="protein sequence ID" value="EMD85012.1"/>
    <property type="molecule type" value="Genomic_DNA"/>
</dbReference>
<evidence type="ECO:0000313" key="2">
    <source>
        <dbReference type="Proteomes" id="UP000016936"/>
    </source>
</evidence>
<feature type="non-terminal residue" evidence="1">
    <location>
        <position position="1"/>
    </location>
</feature>
<proteinExistence type="predicted"/>
<reference evidence="2" key="2">
    <citation type="journal article" date="2013" name="PLoS Genet.">
        <title>Comparative genome structure, secondary metabolite, and effector coding capacity across Cochliobolus pathogens.</title>
        <authorList>
            <person name="Condon B.J."/>
            <person name="Leng Y."/>
            <person name="Wu D."/>
            <person name="Bushley K.E."/>
            <person name="Ohm R.A."/>
            <person name="Otillar R."/>
            <person name="Martin J."/>
            <person name="Schackwitz W."/>
            <person name="Grimwood J."/>
            <person name="MohdZainudin N."/>
            <person name="Xue C."/>
            <person name="Wang R."/>
            <person name="Manning V.A."/>
            <person name="Dhillon B."/>
            <person name="Tu Z.J."/>
            <person name="Steffenson B.J."/>
            <person name="Salamov A."/>
            <person name="Sun H."/>
            <person name="Lowry S."/>
            <person name="LaButti K."/>
            <person name="Han J."/>
            <person name="Copeland A."/>
            <person name="Lindquist E."/>
            <person name="Barry K."/>
            <person name="Schmutz J."/>
            <person name="Baker S.E."/>
            <person name="Ciuffetti L.M."/>
            <person name="Grigoriev I.V."/>
            <person name="Zhong S."/>
            <person name="Turgeon B.G."/>
        </authorList>
    </citation>
    <scope>NUCLEOTIDE SEQUENCE [LARGE SCALE GENOMIC DNA]</scope>
    <source>
        <strain evidence="2">C5 / ATCC 48332 / race O</strain>
    </source>
</reference>
<keyword evidence="2" id="KW-1185">Reference proteome</keyword>
<dbReference type="Proteomes" id="UP000016936">
    <property type="component" value="Unassembled WGS sequence"/>
</dbReference>
<sequence length="97" mass="11290">IIWLEGIFIKRFLPKPNRVHLKYDKSYQLPYTRCSFIVCGLYNDNPVTNLDPRLPPIFSNVLRLVTVHEGLVHPPITFRLWLGILSSRAFPEFGNLP</sequence>
<dbReference type="AlphaFoldDB" id="M2UAN2"/>